<organism evidence="2 3">
    <name type="scientific">Ovis ammon polii</name>
    <dbReference type="NCBI Taxonomy" id="230172"/>
    <lineage>
        <taxon>Eukaryota</taxon>
        <taxon>Metazoa</taxon>
        <taxon>Chordata</taxon>
        <taxon>Craniata</taxon>
        <taxon>Vertebrata</taxon>
        <taxon>Euteleostomi</taxon>
        <taxon>Mammalia</taxon>
        <taxon>Eutheria</taxon>
        <taxon>Laurasiatheria</taxon>
        <taxon>Artiodactyla</taxon>
        <taxon>Ruminantia</taxon>
        <taxon>Pecora</taxon>
        <taxon>Bovidae</taxon>
        <taxon>Caprinae</taxon>
        <taxon>Ovis</taxon>
    </lineage>
</organism>
<evidence type="ECO:0000313" key="2">
    <source>
        <dbReference type="EMBL" id="KAI4540832.1"/>
    </source>
</evidence>
<dbReference type="Proteomes" id="UP001214576">
    <property type="component" value="Unassembled WGS sequence"/>
</dbReference>
<dbReference type="EMBL" id="JAKZEL010000009">
    <property type="protein sequence ID" value="KAI4540832.1"/>
    <property type="molecule type" value="Genomic_DNA"/>
</dbReference>
<name>A0AAD4U9Y1_OVIAM</name>
<keyword evidence="3" id="KW-1185">Reference proteome</keyword>
<evidence type="ECO:0000256" key="1">
    <source>
        <dbReference type="SAM" id="MobiDB-lite"/>
    </source>
</evidence>
<reference evidence="2" key="1">
    <citation type="submission" date="2022-03" db="EMBL/GenBank/DDBJ databases">
        <title>Genomic analyses of argali, domestic sheep and their hybrids provide insights into chromosomal evolution, heterosis and genetic basis of agronomic traits.</title>
        <authorList>
            <person name="Li M."/>
        </authorList>
    </citation>
    <scope>NUCLEOTIDE SEQUENCE</scope>
    <source>
        <strain evidence="2">CAU-MHL-2022a</strain>
        <tissue evidence="2">Skin</tissue>
    </source>
</reference>
<gene>
    <name evidence="2" type="ORF">MG293_009873</name>
</gene>
<proteinExistence type="predicted"/>
<dbReference type="AlphaFoldDB" id="A0AAD4U9Y1"/>
<accession>A0AAD4U9Y1</accession>
<protein>
    <submittedName>
        <fullName evidence="2">Uncharacterized protein</fullName>
    </submittedName>
</protein>
<comment type="caution">
    <text evidence="2">The sequence shown here is derived from an EMBL/GenBank/DDBJ whole genome shotgun (WGS) entry which is preliminary data.</text>
</comment>
<feature type="region of interest" description="Disordered" evidence="1">
    <location>
        <begin position="164"/>
        <end position="204"/>
    </location>
</feature>
<evidence type="ECO:0000313" key="3">
    <source>
        <dbReference type="Proteomes" id="UP001214576"/>
    </source>
</evidence>
<feature type="region of interest" description="Disordered" evidence="1">
    <location>
        <begin position="55"/>
        <end position="74"/>
    </location>
</feature>
<sequence>MCKPTGESKLSVTDVRVNAIFDECQSNGHRKMTRIVRCKYQPTFHLFKIMPERLRPSEKGQKLSGTDRTSHAMEHSGLRISRVDLWDTSSEDTKPGRDHSLSTPGHFWILLPLTMTSGSISKAQDQADVVSTFFNKNFIVRENGDQRRCDVTAADRSECLGAGFEQETVDEKGSKTQPEPRQMFTHPPVKEAEPTTFSDAEFTA</sequence>